<evidence type="ECO:0000256" key="6">
    <source>
        <dbReference type="PROSITE-ProRule" id="PRU10141"/>
    </source>
</evidence>
<dbReference type="EMBL" id="CAMPGE010015959">
    <property type="protein sequence ID" value="CAI2374546.1"/>
    <property type="molecule type" value="Genomic_DNA"/>
</dbReference>
<dbReference type="PROSITE" id="PS00108">
    <property type="entry name" value="PROTEIN_KINASE_ST"/>
    <property type="match status" value="1"/>
</dbReference>
<comment type="similarity">
    <text evidence="7">Belongs to the protein kinase superfamily.</text>
</comment>
<proteinExistence type="inferred from homology"/>
<feature type="binding site" evidence="6">
    <location>
        <position position="38"/>
    </location>
    <ligand>
        <name>ATP</name>
        <dbReference type="ChEBI" id="CHEBI:30616"/>
    </ligand>
</feature>
<dbReference type="Gene3D" id="1.10.510.10">
    <property type="entry name" value="Transferase(Phosphotransferase) domain 1"/>
    <property type="match status" value="1"/>
</dbReference>
<keyword evidence="10" id="KW-1185">Reference proteome</keyword>
<dbReference type="PIRSF" id="PIRSF000654">
    <property type="entry name" value="Integrin-linked_kinase"/>
    <property type="match status" value="1"/>
</dbReference>
<dbReference type="GO" id="GO:0004674">
    <property type="term" value="F:protein serine/threonine kinase activity"/>
    <property type="evidence" value="ECO:0007669"/>
    <property type="project" value="UniProtKB-KW"/>
</dbReference>
<dbReference type="PROSITE" id="PS50011">
    <property type="entry name" value="PROTEIN_KINASE_DOM"/>
    <property type="match status" value="1"/>
</dbReference>
<dbReference type="Proteomes" id="UP001295684">
    <property type="component" value="Unassembled WGS sequence"/>
</dbReference>
<evidence type="ECO:0000256" key="7">
    <source>
        <dbReference type="RuleBase" id="RU000304"/>
    </source>
</evidence>
<evidence type="ECO:0000313" key="10">
    <source>
        <dbReference type="Proteomes" id="UP001295684"/>
    </source>
</evidence>
<keyword evidence="4" id="KW-0418">Kinase</keyword>
<name>A0AAD1XKL7_EUPCR</name>
<keyword evidence="5 6" id="KW-0067">ATP-binding</keyword>
<dbReference type="SMART" id="SM00220">
    <property type="entry name" value="S_TKc"/>
    <property type="match status" value="1"/>
</dbReference>
<feature type="domain" description="Protein kinase" evidence="8">
    <location>
        <begin position="6"/>
        <end position="284"/>
    </location>
</feature>
<dbReference type="InterPro" id="IPR008271">
    <property type="entry name" value="Ser/Thr_kinase_AS"/>
</dbReference>
<evidence type="ECO:0000256" key="1">
    <source>
        <dbReference type="ARBA" id="ARBA00022527"/>
    </source>
</evidence>
<dbReference type="PANTHER" id="PTHR24345:SF0">
    <property type="entry name" value="CELL CYCLE SERINE_THREONINE-PROTEIN KINASE CDC5_MSD2"/>
    <property type="match status" value="1"/>
</dbReference>
<dbReference type="GO" id="GO:0005524">
    <property type="term" value="F:ATP binding"/>
    <property type="evidence" value="ECO:0007669"/>
    <property type="project" value="UniProtKB-UniRule"/>
</dbReference>
<keyword evidence="1 7" id="KW-0723">Serine/threonine-protein kinase</keyword>
<gene>
    <name evidence="9" type="ORF">ECRASSUSDP1_LOCUS15901</name>
</gene>
<dbReference type="PANTHER" id="PTHR24345">
    <property type="entry name" value="SERINE/THREONINE-PROTEIN KINASE PLK"/>
    <property type="match status" value="1"/>
</dbReference>
<evidence type="ECO:0000256" key="4">
    <source>
        <dbReference type="ARBA" id="ARBA00022777"/>
    </source>
</evidence>
<reference evidence="9" key="1">
    <citation type="submission" date="2023-07" db="EMBL/GenBank/DDBJ databases">
        <authorList>
            <consortium name="AG Swart"/>
            <person name="Singh M."/>
            <person name="Singh A."/>
            <person name="Seah K."/>
            <person name="Emmerich C."/>
        </authorList>
    </citation>
    <scope>NUCLEOTIDE SEQUENCE</scope>
    <source>
        <strain evidence="9">DP1</strain>
    </source>
</reference>
<evidence type="ECO:0000256" key="2">
    <source>
        <dbReference type="ARBA" id="ARBA00022679"/>
    </source>
</evidence>
<dbReference type="SUPFAM" id="SSF56112">
    <property type="entry name" value="Protein kinase-like (PK-like)"/>
    <property type="match status" value="1"/>
</dbReference>
<comment type="caution">
    <text evidence="9">The sequence shown here is derived from an EMBL/GenBank/DDBJ whole genome shotgun (WGS) entry which is preliminary data.</text>
</comment>
<evidence type="ECO:0000256" key="3">
    <source>
        <dbReference type="ARBA" id="ARBA00022741"/>
    </source>
</evidence>
<sequence length="310" mass="34652">MIDNYYKVIKVVGKGGSSKVILATDPEGNKVAIKVIRKDKKYTTTSAKILLDKEVLVLTVFDGHPNVIKCLGTQPHGIISINNKAESIMYNVLEYAENQTLSSYVKKTGPVEELIAKFYATQICSAVAHIHSSGLAHLDIKLENILLDEFFNVKLADFGSCQEAPYPRSKINCGRGTKYYMAPEIESLEKDDSFIARAADIYSLGVTLYLIVTGVPSSLTNNTEENLVFPCDFTTSLNGNEQNTENEPEECILSPEFVDLILAMLDLDPLKRPSIFKVMNHPWIDCKLRPEIAELVYLEMSSRKAYIKEK</sequence>
<dbReference type="InterPro" id="IPR000719">
    <property type="entry name" value="Prot_kinase_dom"/>
</dbReference>
<keyword evidence="2" id="KW-0808">Transferase</keyword>
<dbReference type="PROSITE" id="PS00107">
    <property type="entry name" value="PROTEIN_KINASE_ATP"/>
    <property type="match status" value="1"/>
</dbReference>
<dbReference type="GO" id="GO:0005634">
    <property type="term" value="C:nucleus"/>
    <property type="evidence" value="ECO:0007669"/>
    <property type="project" value="TreeGrafter"/>
</dbReference>
<keyword evidence="3 6" id="KW-0547">Nucleotide-binding</keyword>
<evidence type="ECO:0000256" key="5">
    <source>
        <dbReference type="ARBA" id="ARBA00022840"/>
    </source>
</evidence>
<dbReference type="InterPro" id="IPR011009">
    <property type="entry name" value="Kinase-like_dom_sf"/>
</dbReference>
<dbReference type="AlphaFoldDB" id="A0AAD1XKL7"/>
<evidence type="ECO:0000259" key="8">
    <source>
        <dbReference type="PROSITE" id="PS50011"/>
    </source>
</evidence>
<dbReference type="Pfam" id="PF00069">
    <property type="entry name" value="Pkinase"/>
    <property type="match status" value="1"/>
</dbReference>
<protein>
    <recommendedName>
        <fullName evidence="8">Protein kinase domain-containing protein</fullName>
    </recommendedName>
</protein>
<evidence type="ECO:0000313" key="9">
    <source>
        <dbReference type="EMBL" id="CAI2374546.1"/>
    </source>
</evidence>
<organism evidence="9 10">
    <name type="scientific">Euplotes crassus</name>
    <dbReference type="NCBI Taxonomy" id="5936"/>
    <lineage>
        <taxon>Eukaryota</taxon>
        <taxon>Sar</taxon>
        <taxon>Alveolata</taxon>
        <taxon>Ciliophora</taxon>
        <taxon>Intramacronucleata</taxon>
        <taxon>Spirotrichea</taxon>
        <taxon>Hypotrichia</taxon>
        <taxon>Euplotida</taxon>
        <taxon>Euplotidae</taxon>
        <taxon>Moneuplotes</taxon>
    </lineage>
</organism>
<dbReference type="InterPro" id="IPR017441">
    <property type="entry name" value="Protein_kinase_ATP_BS"/>
</dbReference>
<accession>A0AAD1XKL7</accession>